<protein>
    <submittedName>
        <fullName evidence="1">Uncharacterized protein</fullName>
    </submittedName>
</protein>
<dbReference type="EMBL" id="BPLR01003151">
    <property type="protein sequence ID" value="GIX81656.1"/>
    <property type="molecule type" value="Genomic_DNA"/>
</dbReference>
<sequence length="159" mass="18293">MAKRPATSYSDTISDAINALSFERPSTFTLFLAEHQREKLTSSDFFLSLYLGCWQRAIPGKNPNFRSEQVRVRHGSRGDKRQLFPVLYLCTPRIYRRNHNKRLMESDYKGITMTPRTLIPSQKRSMLSPSSGPQLSVIFSRSSAKKFTSSDFFLPLYVS</sequence>
<reference evidence="1 2" key="1">
    <citation type="submission" date="2021-06" db="EMBL/GenBank/DDBJ databases">
        <title>Caerostris extrusa draft genome.</title>
        <authorList>
            <person name="Kono N."/>
            <person name="Arakawa K."/>
        </authorList>
    </citation>
    <scope>NUCLEOTIDE SEQUENCE [LARGE SCALE GENOMIC DNA]</scope>
</reference>
<gene>
    <name evidence="1" type="ORF">CEXT_581541</name>
</gene>
<accession>A0AAV4ND92</accession>
<comment type="caution">
    <text evidence="1">The sequence shown here is derived from an EMBL/GenBank/DDBJ whole genome shotgun (WGS) entry which is preliminary data.</text>
</comment>
<keyword evidence="2" id="KW-1185">Reference proteome</keyword>
<dbReference type="Proteomes" id="UP001054945">
    <property type="component" value="Unassembled WGS sequence"/>
</dbReference>
<dbReference type="AlphaFoldDB" id="A0AAV4ND92"/>
<evidence type="ECO:0000313" key="2">
    <source>
        <dbReference type="Proteomes" id="UP001054945"/>
    </source>
</evidence>
<evidence type="ECO:0000313" key="1">
    <source>
        <dbReference type="EMBL" id="GIX81656.1"/>
    </source>
</evidence>
<organism evidence="1 2">
    <name type="scientific">Caerostris extrusa</name>
    <name type="common">Bark spider</name>
    <name type="synonym">Caerostris bankana</name>
    <dbReference type="NCBI Taxonomy" id="172846"/>
    <lineage>
        <taxon>Eukaryota</taxon>
        <taxon>Metazoa</taxon>
        <taxon>Ecdysozoa</taxon>
        <taxon>Arthropoda</taxon>
        <taxon>Chelicerata</taxon>
        <taxon>Arachnida</taxon>
        <taxon>Araneae</taxon>
        <taxon>Araneomorphae</taxon>
        <taxon>Entelegynae</taxon>
        <taxon>Araneoidea</taxon>
        <taxon>Araneidae</taxon>
        <taxon>Caerostris</taxon>
    </lineage>
</organism>
<proteinExistence type="predicted"/>
<name>A0AAV4ND92_CAEEX</name>